<dbReference type="SUPFAM" id="SSF49401">
    <property type="entry name" value="Bacterial adhesins"/>
    <property type="match status" value="1"/>
</dbReference>
<evidence type="ECO:0000259" key="6">
    <source>
        <dbReference type="Pfam" id="PF00419"/>
    </source>
</evidence>
<comment type="caution">
    <text evidence="7">The sequence shown here is derived from an EMBL/GenBank/DDBJ whole genome shotgun (WGS) entry which is preliminary data.</text>
</comment>
<evidence type="ECO:0000256" key="3">
    <source>
        <dbReference type="ARBA" id="ARBA00022729"/>
    </source>
</evidence>
<dbReference type="InterPro" id="IPR036937">
    <property type="entry name" value="Adhesion_dom_fimbrial_sf"/>
</dbReference>
<evidence type="ECO:0000313" key="7">
    <source>
        <dbReference type="EMBL" id="NID04803.1"/>
    </source>
</evidence>
<comment type="similarity">
    <text evidence="2">Belongs to the fimbrial protein family.</text>
</comment>
<evidence type="ECO:0000313" key="8">
    <source>
        <dbReference type="Proteomes" id="UP001429601"/>
    </source>
</evidence>
<dbReference type="PANTHER" id="PTHR33420">
    <property type="entry name" value="FIMBRIAL SUBUNIT ELFA-RELATED"/>
    <property type="match status" value="1"/>
</dbReference>
<dbReference type="Proteomes" id="UP001429601">
    <property type="component" value="Unassembled WGS sequence"/>
</dbReference>
<reference evidence="7 8" key="1">
    <citation type="journal article" date="2011" name="Curr. Microbiol.">
        <title>Luteibacter jiangsuensis sp. nov.: a methamidophos-degrading bacterium isolated from a methamidophos-manufacturing factory.</title>
        <authorList>
            <person name="Wang L."/>
            <person name="Wang G.L."/>
            <person name="Li S.P."/>
            <person name="Jiang J.D."/>
        </authorList>
    </citation>
    <scope>NUCLEOTIDE SEQUENCE [LARGE SCALE GENOMIC DNA]</scope>
    <source>
        <strain evidence="7 8">CGMCC 1.10133</strain>
    </source>
</reference>
<sequence>MNLKAITSALLIAGLAAPAAFASTGTITFTGSISNVTCTVSGGQPGTGNPDFTVPIEGVNAGDFPNVGSHAGTTGFRIYVGQTGETTCTNGTQVWAAFEPGSTVDPLTGALITTGAAQGVQIRLFNKNGDPIDVWSPDQSVIKETVADNQAVIAHSAAFERTGNITAGDANSSVVYSIRYEAP</sequence>
<keyword evidence="8" id="KW-1185">Reference proteome</keyword>
<feature type="domain" description="Fimbrial-type adhesion" evidence="6">
    <location>
        <begin position="27"/>
        <end position="180"/>
    </location>
</feature>
<dbReference type="Pfam" id="PF00419">
    <property type="entry name" value="Fimbrial"/>
    <property type="match status" value="1"/>
</dbReference>
<keyword evidence="3 5" id="KW-0732">Signal</keyword>
<dbReference type="Gene3D" id="2.60.40.1090">
    <property type="entry name" value="Fimbrial-type adhesion domain"/>
    <property type="match status" value="1"/>
</dbReference>
<accession>A0ABX0Q370</accession>
<dbReference type="EMBL" id="JAAQQR010000003">
    <property type="protein sequence ID" value="NID04803.1"/>
    <property type="molecule type" value="Genomic_DNA"/>
</dbReference>
<proteinExistence type="inferred from homology"/>
<protein>
    <submittedName>
        <fullName evidence="7">Type 1 fimbrial protein</fullName>
    </submittedName>
</protein>
<feature type="chain" id="PRO_5045853716" evidence="5">
    <location>
        <begin position="23"/>
        <end position="183"/>
    </location>
</feature>
<dbReference type="PANTHER" id="PTHR33420:SF3">
    <property type="entry name" value="FIMBRIAL SUBUNIT ELFA"/>
    <property type="match status" value="1"/>
</dbReference>
<dbReference type="RefSeq" id="WP_167124801.1">
    <property type="nucleotide sequence ID" value="NZ_JAAQQR010000003.1"/>
</dbReference>
<evidence type="ECO:0000256" key="4">
    <source>
        <dbReference type="ARBA" id="ARBA00023263"/>
    </source>
</evidence>
<comment type="subcellular location">
    <subcellularLocation>
        <location evidence="1">Fimbrium</location>
    </subcellularLocation>
</comment>
<organism evidence="7 8">
    <name type="scientific">Luteibacter jiangsuensis</name>
    <dbReference type="NCBI Taxonomy" id="637577"/>
    <lineage>
        <taxon>Bacteria</taxon>
        <taxon>Pseudomonadati</taxon>
        <taxon>Pseudomonadota</taxon>
        <taxon>Gammaproteobacteria</taxon>
        <taxon>Lysobacterales</taxon>
        <taxon>Rhodanobacteraceae</taxon>
        <taxon>Luteibacter</taxon>
    </lineage>
</organism>
<evidence type="ECO:0000256" key="5">
    <source>
        <dbReference type="SAM" id="SignalP"/>
    </source>
</evidence>
<name>A0ABX0Q370_9GAMM</name>
<evidence type="ECO:0000256" key="2">
    <source>
        <dbReference type="ARBA" id="ARBA00006671"/>
    </source>
</evidence>
<evidence type="ECO:0000256" key="1">
    <source>
        <dbReference type="ARBA" id="ARBA00004561"/>
    </source>
</evidence>
<gene>
    <name evidence="7" type="ORF">HBF26_07885</name>
</gene>
<feature type="signal peptide" evidence="5">
    <location>
        <begin position="1"/>
        <end position="22"/>
    </location>
</feature>
<dbReference type="InterPro" id="IPR000259">
    <property type="entry name" value="Adhesion_dom_fimbrial"/>
</dbReference>
<keyword evidence="4" id="KW-0281">Fimbrium</keyword>
<dbReference type="InterPro" id="IPR050263">
    <property type="entry name" value="Bact_Fimbrial_Adh_Pro"/>
</dbReference>
<dbReference type="InterPro" id="IPR008966">
    <property type="entry name" value="Adhesion_dom_sf"/>
</dbReference>